<protein>
    <submittedName>
        <fullName evidence="1">Uncharacterized protein</fullName>
    </submittedName>
</protein>
<evidence type="ECO:0000313" key="1">
    <source>
        <dbReference type="EMBL" id="KAK6314265.1"/>
    </source>
</evidence>
<accession>A0AAN8LLQ2</accession>
<dbReference type="EMBL" id="JAGTTL010000013">
    <property type="protein sequence ID" value="KAK6314265.1"/>
    <property type="molecule type" value="Genomic_DNA"/>
</dbReference>
<proteinExistence type="predicted"/>
<reference evidence="1 2" key="1">
    <citation type="submission" date="2021-04" db="EMBL/GenBank/DDBJ databases">
        <authorList>
            <person name="De Guttry C."/>
            <person name="Zahm M."/>
            <person name="Klopp C."/>
            <person name="Cabau C."/>
            <person name="Louis A."/>
            <person name="Berthelot C."/>
            <person name="Parey E."/>
            <person name="Roest Crollius H."/>
            <person name="Montfort J."/>
            <person name="Robinson-Rechavi M."/>
            <person name="Bucao C."/>
            <person name="Bouchez O."/>
            <person name="Gislard M."/>
            <person name="Lluch J."/>
            <person name="Milhes M."/>
            <person name="Lampietro C."/>
            <person name="Lopez Roques C."/>
            <person name="Donnadieu C."/>
            <person name="Braasch I."/>
            <person name="Desvignes T."/>
            <person name="Postlethwait J."/>
            <person name="Bobe J."/>
            <person name="Wedekind C."/>
            <person name="Guiguen Y."/>
        </authorList>
    </citation>
    <scope>NUCLEOTIDE SEQUENCE [LARGE SCALE GENOMIC DNA]</scope>
    <source>
        <strain evidence="1">Cs_M1</strain>
        <tissue evidence="1">Blood</tissue>
    </source>
</reference>
<dbReference type="AlphaFoldDB" id="A0AAN8LLQ2"/>
<dbReference type="Proteomes" id="UP001356427">
    <property type="component" value="Unassembled WGS sequence"/>
</dbReference>
<comment type="caution">
    <text evidence="1">The sequence shown here is derived from an EMBL/GenBank/DDBJ whole genome shotgun (WGS) entry which is preliminary data.</text>
</comment>
<organism evidence="1 2">
    <name type="scientific">Coregonus suidteri</name>
    <dbReference type="NCBI Taxonomy" id="861788"/>
    <lineage>
        <taxon>Eukaryota</taxon>
        <taxon>Metazoa</taxon>
        <taxon>Chordata</taxon>
        <taxon>Craniata</taxon>
        <taxon>Vertebrata</taxon>
        <taxon>Euteleostomi</taxon>
        <taxon>Actinopterygii</taxon>
        <taxon>Neopterygii</taxon>
        <taxon>Teleostei</taxon>
        <taxon>Protacanthopterygii</taxon>
        <taxon>Salmoniformes</taxon>
        <taxon>Salmonidae</taxon>
        <taxon>Coregoninae</taxon>
        <taxon>Coregonus</taxon>
    </lineage>
</organism>
<evidence type="ECO:0000313" key="2">
    <source>
        <dbReference type="Proteomes" id="UP001356427"/>
    </source>
</evidence>
<sequence length="71" mass="8217">MFSLGKPLGWRGQKDRANLGLKQEHLHRVRSTNNTILQTSLDAEVTMEIQWKDHASSIMSRADQTRHTEKM</sequence>
<name>A0AAN8LLQ2_9TELE</name>
<gene>
    <name evidence="1" type="ORF">J4Q44_G00157240</name>
</gene>
<keyword evidence="2" id="KW-1185">Reference proteome</keyword>